<gene>
    <name evidence="4" type="ORF">J1N35_032031</name>
</gene>
<name>A0A9D3ZWB3_9ROSI</name>
<evidence type="ECO:0000256" key="2">
    <source>
        <dbReference type="ARBA" id="ARBA00023054"/>
    </source>
</evidence>
<protein>
    <recommendedName>
        <fullName evidence="3">Nuclear speckle splicing regulatory protein 1 N-terminal domain-containing protein</fullName>
    </recommendedName>
</protein>
<evidence type="ECO:0000313" key="5">
    <source>
        <dbReference type="Proteomes" id="UP000828251"/>
    </source>
</evidence>
<comment type="similarity">
    <text evidence="1">Belongs to the NSRP1 family.</text>
</comment>
<dbReference type="EMBL" id="JAIQCV010000009">
    <property type="protein sequence ID" value="KAH1067044.1"/>
    <property type="molecule type" value="Genomic_DNA"/>
</dbReference>
<feature type="domain" description="Nuclear speckle splicing regulatory protein 1 N-terminal" evidence="3">
    <location>
        <begin position="10"/>
        <end position="93"/>
    </location>
</feature>
<keyword evidence="5" id="KW-1185">Reference proteome</keyword>
<dbReference type="PANTHER" id="PTHR30060:SF0">
    <property type="entry name" value="COILED-COIL PROTEIN (DUF2040)-RELATED"/>
    <property type="match status" value="1"/>
</dbReference>
<organism evidence="4 5">
    <name type="scientific">Gossypium stocksii</name>
    <dbReference type="NCBI Taxonomy" id="47602"/>
    <lineage>
        <taxon>Eukaryota</taxon>
        <taxon>Viridiplantae</taxon>
        <taxon>Streptophyta</taxon>
        <taxon>Embryophyta</taxon>
        <taxon>Tracheophyta</taxon>
        <taxon>Spermatophyta</taxon>
        <taxon>Magnoliopsida</taxon>
        <taxon>eudicotyledons</taxon>
        <taxon>Gunneridae</taxon>
        <taxon>Pentapetalae</taxon>
        <taxon>rosids</taxon>
        <taxon>malvids</taxon>
        <taxon>Malvales</taxon>
        <taxon>Malvaceae</taxon>
        <taxon>Malvoideae</taxon>
        <taxon>Gossypium</taxon>
    </lineage>
</organism>
<dbReference type="GO" id="GO:0000381">
    <property type="term" value="P:regulation of alternative mRNA splicing, via spliceosome"/>
    <property type="evidence" value="ECO:0007669"/>
    <property type="project" value="InterPro"/>
</dbReference>
<sequence length="113" mass="13858">MTKKVVRPRIQDREERKPKYFHNLVKKVEQRKWEQEIVYERKLVKERSKEDHLYADKDKFVTSAYKKKLAEQAKWMEGERLPQLREEKDDVTRKRDLSDFYLNLGKNGCIWGE</sequence>
<dbReference type="AlphaFoldDB" id="A0A9D3ZWB3"/>
<dbReference type="OrthoDB" id="446635at2759"/>
<accession>A0A9D3ZWB3</accession>
<proteinExistence type="inferred from homology"/>
<evidence type="ECO:0000256" key="1">
    <source>
        <dbReference type="ARBA" id="ARBA00010126"/>
    </source>
</evidence>
<keyword evidence="2" id="KW-0175">Coiled coil</keyword>
<evidence type="ECO:0000259" key="3">
    <source>
        <dbReference type="Pfam" id="PF09745"/>
    </source>
</evidence>
<evidence type="ECO:0000313" key="4">
    <source>
        <dbReference type="EMBL" id="KAH1067044.1"/>
    </source>
</evidence>
<dbReference type="Pfam" id="PF09745">
    <property type="entry name" value="NSRP1_N"/>
    <property type="match status" value="1"/>
</dbReference>
<reference evidence="4 5" key="1">
    <citation type="journal article" date="2021" name="Plant Biotechnol. J.">
        <title>Multi-omics assisted identification of the key and species-specific regulatory components of drought-tolerant mechanisms in Gossypium stocksii.</title>
        <authorList>
            <person name="Yu D."/>
            <person name="Ke L."/>
            <person name="Zhang D."/>
            <person name="Wu Y."/>
            <person name="Sun Y."/>
            <person name="Mei J."/>
            <person name="Sun J."/>
            <person name="Sun Y."/>
        </authorList>
    </citation>
    <scope>NUCLEOTIDE SEQUENCE [LARGE SCALE GENOMIC DNA]</scope>
    <source>
        <strain evidence="5">cv. E1</strain>
        <tissue evidence="4">Leaf</tissue>
    </source>
</reference>
<dbReference type="PANTHER" id="PTHR30060">
    <property type="entry name" value="INNER MEMBRANE PROTEIN"/>
    <property type="match status" value="1"/>
</dbReference>
<dbReference type="InterPro" id="IPR018612">
    <property type="entry name" value="NSRP1_N"/>
</dbReference>
<dbReference type="Proteomes" id="UP000828251">
    <property type="component" value="Unassembled WGS sequence"/>
</dbReference>
<comment type="caution">
    <text evidence="4">The sequence shown here is derived from an EMBL/GenBank/DDBJ whole genome shotgun (WGS) entry which is preliminary data.</text>
</comment>